<organism evidence="1 2">
    <name type="scientific">Cohnella phaseoli</name>
    <dbReference type="NCBI Taxonomy" id="456490"/>
    <lineage>
        <taxon>Bacteria</taxon>
        <taxon>Bacillati</taxon>
        <taxon>Bacillota</taxon>
        <taxon>Bacilli</taxon>
        <taxon>Bacillales</taxon>
        <taxon>Paenibacillaceae</taxon>
        <taxon>Cohnella</taxon>
    </lineage>
</organism>
<dbReference type="RefSeq" id="WP_220377210.1">
    <property type="nucleotide sequence ID" value="NZ_QRDZ01000040.1"/>
</dbReference>
<dbReference type="InterPro" id="IPR021345">
    <property type="entry name" value="DUF2961"/>
</dbReference>
<sequence length="387" mass="42859">MYDDCNPLFVMPKLTLSTKWASPENPSAAAGAGGKSNGGRKGAPNVPLKAGASILLAEEAAGSGTIRRIWMTMENRSPAMLRGLRLDCCWDGAEKPAVSVPLGDFFGIGLGRTAAFECALFSSPEGRSFHCTVPMPFKAGMKITLTNESGFDLDSLFYDINYTVGDGHGDDTMYFHAYFNRENPTCLQHDYAFLPRVCGRGRFLGLNAGVIVDRERYFHSWWGEGECKIYLDGDERFPSLCGTGTEDYIGTGWGQGQYAQWSQGCPIADTERMHYCFYRYHLADPVYFHRDIRVSMQQIGGWSPEVKPLLHNAGRTVYKAGQGLKAVNFSERGGAPNWGLFERQDDWSSCAYFYLDRPDNELPGLLDAEARMAGLPDMPDAVTRMDG</sequence>
<dbReference type="Gene3D" id="2.60.120.1390">
    <property type="match status" value="1"/>
</dbReference>
<dbReference type="Proteomes" id="UP000256977">
    <property type="component" value="Unassembled WGS sequence"/>
</dbReference>
<accession>A0A3D9I391</accession>
<reference evidence="1 2" key="1">
    <citation type="submission" date="2018-07" db="EMBL/GenBank/DDBJ databases">
        <title>Genomic Encyclopedia of Type Strains, Phase III (KMG-III): the genomes of soil and plant-associated and newly described type strains.</title>
        <authorList>
            <person name="Whitman W."/>
        </authorList>
    </citation>
    <scope>NUCLEOTIDE SEQUENCE [LARGE SCALE GENOMIC DNA]</scope>
    <source>
        <strain evidence="1 2">CECT 7287</strain>
    </source>
</reference>
<name>A0A3D9I391_9BACL</name>
<comment type="caution">
    <text evidence="1">The sequence shown here is derived from an EMBL/GenBank/DDBJ whole genome shotgun (WGS) entry which is preliminary data.</text>
</comment>
<keyword evidence="2" id="KW-1185">Reference proteome</keyword>
<evidence type="ECO:0000313" key="1">
    <source>
        <dbReference type="EMBL" id="RED56227.1"/>
    </source>
</evidence>
<gene>
    <name evidence="1" type="ORF">DFP98_14067</name>
</gene>
<dbReference type="EMBL" id="QRDZ01000040">
    <property type="protein sequence ID" value="RED56227.1"/>
    <property type="molecule type" value="Genomic_DNA"/>
</dbReference>
<dbReference type="Pfam" id="PF11175">
    <property type="entry name" value="DUF2961"/>
    <property type="match status" value="1"/>
</dbReference>
<evidence type="ECO:0000313" key="2">
    <source>
        <dbReference type="Proteomes" id="UP000256977"/>
    </source>
</evidence>
<dbReference type="AlphaFoldDB" id="A0A3D9I391"/>
<proteinExistence type="predicted"/>
<protein>
    <submittedName>
        <fullName evidence="1">DUF2961 family protein</fullName>
    </submittedName>
</protein>